<dbReference type="Gene3D" id="3.40.50.620">
    <property type="entry name" value="HUPs"/>
    <property type="match status" value="1"/>
</dbReference>
<reference evidence="4 5" key="1">
    <citation type="journal article" date="2016" name="Antonie Van Leeuwenhoek">
        <title>Bacillus depressus sp. nov., isolated from soil of a sunflower field.</title>
        <authorList>
            <person name="Wei X."/>
            <person name="Xin D."/>
            <person name="Xin Y."/>
            <person name="Zhang H."/>
            <person name="Wang T."/>
            <person name="Zhang J."/>
        </authorList>
    </citation>
    <scope>NUCLEOTIDE SEQUENCE [LARGE SCALE GENOMIC DNA]</scope>
    <source>
        <strain evidence="4 5">BZ1</strain>
    </source>
</reference>
<evidence type="ECO:0000259" key="2">
    <source>
        <dbReference type="Pfam" id="PF01747"/>
    </source>
</evidence>
<organism evidence="4 5">
    <name type="scientific">Cytobacillus depressus</name>
    <dbReference type="NCBI Taxonomy" id="1602942"/>
    <lineage>
        <taxon>Bacteria</taxon>
        <taxon>Bacillati</taxon>
        <taxon>Bacillota</taxon>
        <taxon>Bacilli</taxon>
        <taxon>Bacillales</taxon>
        <taxon>Bacillaceae</taxon>
        <taxon>Cytobacillus</taxon>
    </lineage>
</organism>
<proteinExistence type="predicted"/>
<dbReference type="Gene3D" id="3.10.400.10">
    <property type="entry name" value="Sulfate adenylyltransferase"/>
    <property type="match status" value="1"/>
</dbReference>
<sequence length="574" mass="65744">MNQNTDVLDEKKLASYPQQPHGGKLVNRVLTGIECDEAMERAKQLPMIMVDLEAVITLEMIATGVLSPHKGFMVEEDYKSVLLNGRLKNGLVWPVPLSFAPIGDRNKQVIQSLSVGDDVALVDETSEPVAILKLDDIFYYDRDFRATHLFGTTDRNHPGVDAIYRRMGDTALGGPIQLLRRVHWGPFESIRMEPKETWKLFYEKKKFKSVGGFITGANPLHRGHEYIHRNALEELDGLFVQPLVELAKREYTRHEFRMLSYRSVLDTYYPKERTILAPLRVTYIFAGPREAVLHALIMKNYGCTHALIGRDHAGVGDYYDKYASHTIFDEFTADELGIDIRLFHEVFYCTRCDSLASDQTCPHDLKYRINISGTGIRELLRYGVLPPKEIVRPESARIAMQGVQPKGIDENNQAIAPVGKTIKSIFPYYLTRSRLGGPKRKTPLEVEQLTIEDLEAAIMDVRSNADQIYKGIFEEFSYVADTLRTTQPDWVAAARESIYKQQEMVVEYLEEKVDNAPNQASDEFMYQDKGEAERELEVARKIFDDIPSPLRAEDLQYRVWNTLPYKRYRGSDEE</sequence>
<dbReference type="Pfam" id="PF14306">
    <property type="entry name" value="PUA_2"/>
    <property type="match status" value="1"/>
</dbReference>
<gene>
    <name evidence="4" type="ORF">F7731_05345</name>
</gene>
<dbReference type="EC" id="2.7.7.4" evidence="4"/>
<keyword evidence="4" id="KW-0808">Transferase</keyword>
<dbReference type="PANTHER" id="PTHR43509">
    <property type="match status" value="1"/>
</dbReference>
<dbReference type="Pfam" id="PF01747">
    <property type="entry name" value="ATP-sulfurylase"/>
    <property type="match status" value="1"/>
</dbReference>
<dbReference type="SUPFAM" id="SSF88697">
    <property type="entry name" value="PUA domain-like"/>
    <property type="match status" value="1"/>
</dbReference>
<comment type="caution">
    <text evidence="4">The sequence shown here is derived from an EMBL/GenBank/DDBJ whole genome shotgun (WGS) entry which is preliminary data.</text>
</comment>
<feature type="domain" description="ATP-sulfurylase PUA-like" evidence="3">
    <location>
        <begin position="19"/>
        <end position="180"/>
    </location>
</feature>
<evidence type="ECO:0000313" key="4">
    <source>
        <dbReference type="EMBL" id="KAB2337055.1"/>
    </source>
</evidence>
<evidence type="ECO:0000313" key="5">
    <source>
        <dbReference type="Proteomes" id="UP000481030"/>
    </source>
</evidence>
<feature type="domain" description="Sulphate adenylyltransferase catalytic" evidence="2">
    <location>
        <begin position="189"/>
        <end position="400"/>
    </location>
</feature>
<dbReference type="InterPro" id="IPR024951">
    <property type="entry name" value="Sulfurylase_cat_dom"/>
</dbReference>
<accession>A0A6L3V8D1</accession>
<name>A0A6L3V8D1_9BACI</name>
<keyword evidence="5" id="KW-1185">Reference proteome</keyword>
<dbReference type="AlphaFoldDB" id="A0A6L3V8D1"/>
<dbReference type="RefSeq" id="WP_151533739.1">
    <property type="nucleotide sequence ID" value="NZ_WBOS01000002.1"/>
</dbReference>
<dbReference type="OrthoDB" id="9804504at2"/>
<dbReference type="InterPro" id="IPR014729">
    <property type="entry name" value="Rossmann-like_a/b/a_fold"/>
</dbReference>
<keyword evidence="4" id="KW-0548">Nucleotidyltransferase</keyword>
<evidence type="ECO:0000259" key="3">
    <source>
        <dbReference type="Pfam" id="PF14306"/>
    </source>
</evidence>
<dbReference type="EMBL" id="WBOS01000002">
    <property type="protein sequence ID" value="KAB2337055.1"/>
    <property type="molecule type" value="Genomic_DNA"/>
</dbReference>
<dbReference type="InterPro" id="IPR015947">
    <property type="entry name" value="PUA-like_sf"/>
</dbReference>
<evidence type="ECO:0000256" key="1">
    <source>
        <dbReference type="ARBA" id="ARBA00005048"/>
    </source>
</evidence>
<protein>
    <submittedName>
        <fullName evidence="4">Sulfate adenylyltransferase</fullName>
        <ecNumber evidence="4">2.7.7.4</ecNumber>
    </submittedName>
</protein>
<dbReference type="GO" id="GO:0004781">
    <property type="term" value="F:sulfate adenylyltransferase (ATP) activity"/>
    <property type="evidence" value="ECO:0007669"/>
    <property type="project" value="UniProtKB-EC"/>
</dbReference>
<dbReference type="NCBIfam" id="NF003166">
    <property type="entry name" value="PRK04149.1"/>
    <property type="match status" value="1"/>
</dbReference>
<comment type="pathway">
    <text evidence="1">Sulfur metabolism; hydrogen sulfide biosynthesis; sulfite from sulfate: step 1/3.</text>
</comment>
<dbReference type="SUPFAM" id="SSF52374">
    <property type="entry name" value="Nucleotidylyl transferase"/>
    <property type="match status" value="1"/>
</dbReference>
<dbReference type="InterPro" id="IPR025980">
    <property type="entry name" value="ATP-Sase_PUA-like_dom"/>
</dbReference>
<dbReference type="PANTHER" id="PTHR43509:SF1">
    <property type="entry name" value="SULFATE ADENYLYLTRANSFERASE"/>
    <property type="match status" value="1"/>
</dbReference>
<dbReference type="Proteomes" id="UP000481030">
    <property type="component" value="Unassembled WGS sequence"/>
</dbReference>